<evidence type="ECO:0000256" key="6">
    <source>
        <dbReference type="ARBA" id="ARBA00023180"/>
    </source>
</evidence>
<keyword evidence="13" id="KW-1185">Reference proteome</keyword>
<dbReference type="InterPro" id="IPR003609">
    <property type="entry name" value="Pan_app"/>
</dbReference>
<comment type="caution">
    <text evidence="7">Lacks conserved residue(s) required for the propagation of feature annotation.</text>
</comment>
<dbReference type="InterPro" id="IPR003645">
    <property type="entry name" value="Fol_N"/>
</dbReference>
<dbReference type="InterPro" id="IPR013032">
    <property type="entry name" value="EGF-like_CS"/>
</dbReference>
<evidence type="ECO:0000313" key="12">
    <source>
        <dbReference type="EMBL" id="VDI76262.1"/>
    </source>
</evidence>
<dbReference type="SMART" id="SM00181">
    <property type="entry name" value="EGF"/>
    <property type="match status" value="10"/>
</dbReference>
<dbReference type="PANTHER" id="PTHR24033:SF151">
    <property type="entry name" value="NOTCH 2"/>
    <property type="match status" value="1"/>
</dbReference>
<dbReference type="SUPFAM" id="SSF57414">
    <property type="entry name" value="Hairpin loop containing domain-like"/>
    <property type="match status" value="2"/>
</dbReference>
<dbReference type="PROSITE" id="PS01180">
    <property type="entry name" value="CUB"/>
    <property type="match status" value="1"/>
</dbReference>
<feature type="domain" description="EGF-like" evidence="10">
    <location>
        <begin position="544"/>
        <end position="579"/>
    </location>
</feature>
<feature type="disulfide bond" evidence="7">
    <location>
        <begin position="438"/>
        <end position="448"/>
    </location>
</feature>
<keyword evidence="2" id="KW-0964">Secreted</keyword>
<feature type="disulfide bond" evidence="7">
    <location>
        <begin position="384"/>
        <end position="393"/>
    </location>
</feature>
<evidence type="ECO:0000256" key="1">
    <source>
        <dbReference type="ARBA" id="ARBA00004613"/>
    </source>
</evidence>
<feature type="domain" description="EGF-like" evidence="10">
    <location>
        <begin position="358"/>
        <end position="394"/>
    </location>
</feature>
<gene>
    <name evidence="12" type="ORF">MGAL_10B078477</name>
</gene>
<dbReference type="InterPro" id="IPR000859">
    <property type="entry name" value="CUB_dom"/>
</dbReference>
<dbReference type="PROSITE" id="PS50026">
    <property type="entry name" value="EGF_3"/>
    <property type="match status" value="10"/>
</dbReference>
<feature type="disulfide bond" evidence="7">
    <location>
        <begin position="569"/>
        <end position="578"/>
    </location>
</feature>
<dbReference type="InterPro" id="IPR018097">
    <property type="entry name" value="EGF_Ca-bd_CS"/>
</dbReference>
<organism evidence="12 13">
    <name type="scientific">Mytilus galloprovincialis</name>
    <name type="common">Mediterranean mussel</name>
    <dbReference type="NCBI Taxonomy" id="29158"/>
    <lineage>
        <taxon>Eukaryota</taxon>
        <taxon>Metazoa</taxon>
        <taxon>Spiralia</taxon>
        <taxon>Lophotrochozoa</taxon>
        <taxon>Mollusca</taxon>
        <taxon>Bivalvia</taxon>
        <taxon>Autobranchia</taxon>
        <taxon>Pteriomorphia</taxon>
        <taxon>Mytilida</taxon>
        <taxon>Mytiloidea</taxon>
        <taxon>Mytilidae</taxon>
        <taxon>Mytilinae</taxon>
        <taxon>Mytilus</taxon>
    </lineage>
</organism>
<evidence type="ECO:0000256" key="3">
    <source>
        <dbReference type="ARBA" id="ARBA00022536"/>
    </source>
</evidence>
<dbReference type="GO" id="GO:0005576">
    <property type="term" value="C:extracellular region"/>
    <property type="evidence" value="ECO:0007669"/>
    <property type="project" value="UniProtKB-SubCell"/>
</dbReference>
<dbReference type="SMART" id="SM00274">
    <property type="entry name" value="FOLN"/>
    <property type="match status" value="3"/>
</dbReference>
<feature type="domain" description="EGF-like" evidence="10">
    <location>
        <begin position="672"/>
        <end position="708"/>
    </location>
</feature>
<feature type="domain" description="EGF-like" evidence="10">
    <location>
        <begin position="507"/>
        <end position="542"/>
    </location>
</feature>
<sequence>MAFNLLLILIITILGPLFAEEDPLSEYVHVPARYIAPIPANSILKDNTSPDRMSVNLCAAKCTLLFRSGNFPCYAFEYTPGSNMCIYTNITTLMLNAGYLSLKQNKAVHYYERPKGSFKNLFHGQPNTALKDQGSYFDIKRNVTVEQCAHMCLLSTQTGCLSFSYSNQLTACGLSNKYHSNNAKTSAPIMATPLYDHYQFFTSWPCNAIIPMNYTPTAIASVRFPYQAVRNIQCYLKLEAPQGHRIEMTFSTVYFGKDVCTNSGDGITLHDGETVSAPVIGRFCERTGSALKVRKSTANSLFVTYKTGSVPMAFKAVYQFVNPCADHKCQNGAICSVTNRSYVCNCPHGWSGRFCEANIDDCVNEPCLFGGTCVDELNGYHCQCSKEFSGNRCEKFLGKCAEHPCVHGACHVTSRYNYTCKCEKDYIGKNCDHKQQYCNPNPCVHGSCLETFGYYLCQCKNGYTGQNCNIPENPCKYRPCANGVCSLVNATYHCACLKGFYGRNCDIIDKCANMNCLHGKCVNMNNTLKCECDNGFTGSNCDVMINQCAMVNCFHGKCINTNNTLSCECKEGWTGSTCETDIAIDPCDKAQCGIGLCEALHGSRMEYRCLCPTGYHGKNCQSRGVTNEDKFHTKSTPCEQVQCLNGGKCKDLNGKATCSCKAPFSGNFCEQKLKDCSFLPCLANSTCVDTRLGHVCICPTGIVGQACDRVMSPCISNPCKTSICQESNNTYGYR</sequence>
<keyword evidence="8" id="KW-0732">Signal</keyword>
<comment type="subcellular location">
    <subcellularLocation>
        <location evidence="1">Secreted</location>
    </subcellularLocation>
</comment>
<accession>A0A8B6HAJ3</accession>
<dbReference type="PROSITE" id="PS01186">
    <property type="entry name" value="EGF_2"/>
    <property type="match status" value="7"/>
</dbReference>
<protein>
    <submittedName>
        <fullName evidence="12">Uncharacterized protein</fullName>
    </submittedName>
</protein>
<feature type="disulfide bond" evidence="7">
    <location>
        <begin position="400"/>
        <end position="410"/>
    </location>
</feature>
<dbReference type="InterPro" id="IPR000742">
    <property type="entry name" value="EGF"/>
</dbReference>
<dbReference type="PROSITE" id="PS00010">
    <property type="entry name" value="ASX_HYDROXYL"/>
    <property type="match status" value="1"/>
</dbReference>
<dbReference type="Gene3D" id="3.50.4.10">
    <property type="entry name" value="Hepatocyte Growth Factor"/>
    <property type="match status" value="1"/>
</dbReference>
<dbReference type="InterPro" id="IPR051830">
    <property type="entry name" value="NOTCH_homolog"/>
</dbReference>
<feature type="domain" description="CUB" evidence="9">
    <location>
        <begin position="206"/>
        <end position="321"/>
    </location>
</feature>
<dbReference type="FunFam" id="2.10.25.10:FF:000117">
    <property type="entry name" value="Delta-like protein"/>
    <property type="match status" value="1"/>
</dbReference>
<dbReference type="InterPro" id="IPR001881">
    <property type="entry name" value="EGF-like_Ca-bd_dom"/>
</dbReference>
<dbReference type="Gene3D" id="2.10.25.10">
    <property type="entry name" value="Laminin"/>
    <property type="match status" value="10"/>
</dbReference>
<feature type="disulfide bond" evidence="7">
    <location>
        <begin position="611"/>
        <end position="620"/>
    </location>
</feature>
<dbReference type="SUPFAM" id="SSF57196">
    <property type="entry name" value="EGF/Laminin"/>
    <property type="match status" value="6"/>
</dbReference>
<dbReference type="SMART" id="SM00042">
    <property type="entry name" value="CUB"/>
    <property type="match status" value="1"/>
</dbReference>
<feature type="disulfide bond" evidence="7">
    <location>
        <begin position="592"/>
        <end position="609"/>
    </location>
</feature>
<keyword evidence="5 7" id="KW-1015">Disulfide bond</keyword>
<feature type="disulfide bond" evidence="7">
    <location>
        <begin position="422"/>
        <end position="431"/>
    </location>
</feature>
<reference evidence="12" key="1">
    <citation type="submission" date="2018-11" db="EMBL/GenBank/DDBJ databases">
        <authorList>
            <person name="Alioto T."/>
            <person name="Alioto T."/>
        </authorList>
    </citation>
    <scope>NUCLEOTIDE SEQUENCE</scope>
</reference>
<keyword evidence="3 7" id="KW-0245">EGF-like domain</keyword>
<dbReference type="OrthoDB" id="6052987at2759"/>
<dbReference type="PROSITE" id="PS01187">
    <property type="entry name" value="EGF_CA"/>
    <property type="match status" value="1"/>
</dbReference>
<keyword evidence="6" id="KW-0325">Glycoprotein</keyword>
<dbReference type="CDD" id="cd00041">
    <property type="entry name" value="CUB"/>
    <property type="match status" value="1"/>
</dbReference>
<feature type="domain" description="EGF-like" evidence="10">
    <location>
        <begin position="396"/>
        <end position="432"/>
    </location>
</feature>
<evidence type="ECO:0000259" key="9">
    <source>
        <dbReference type="PROSITE" id="PS01180"/>
    </source>
</evidence>
<feature type="disulfide bond" evidence="7">
    <location>
        <begin position="475"/>
        <end position="485"/>
    </location>
</feature>
<evidence type="ECO:0000256" key="4">
    <source>
        <dbReference type="ARBA" id="ARBA00022737"/>
    </source>
</evidence>
<evidence type="ECO:0000256" key="8">
    <source>
        <dbReference type="SAM" id="SignalP"/>
    </source>
</evidence>
<evidence type="ECO:0000256" key="7">
    <source>
        <dbReference type="PROSITE-ProRule" id="PRU00076"/>
    </source>
</evidence>
<comment type="caution">
    <text evidence="12">The sequence shown here is derived from an EMBL/GenBank/DDBJ whole genome shotgun (WGS) entry which is preliminary data.</text>
</comment>
<feature type="disulfide bond" evidence="7">
    <location>
        <begin position="548"/>
        <end position="558"/>
    </location>
</feature>
<dbReference type="PROSITE" id="PS50948">
    <property type="entry name" value="PAN"/>
    <property type="match status" value="1"/>
</dbReference>
<evidence type="ECO:0000259" key="11">
    <source>
        <dbReference type="PROSITE" id="PS50948"/>
    </source>
</evidence>
<feature type="domain" description="Apple" evidence="11">
    <location>
        <begin position="117"/>
        <end position="202"/>
    </location>
</feature>
<keyword evidence="4" id="KW-0677">Repeat</keyword>
<dbReference type="PROSITE" id="PS00022">
    <property type="entry name" value="EGF_1"/>
    <property type="match status" value="10"/>
</dbReference>
<evidence type="ECO:0000259" key="10">
    <source>
        <dbReference type="PROSITE" id="PS50026"/>
    </source>
</evidence>
<dbReference type="InterPro" id="IPR009030">
    <property type="entry name" value="Growth_fac_rcpt_cys_sf"/>
</dbReference>
<evidence type="ECO:0000313" key="13">
    <source>
        <dbReference type="Proteomes" id="UP000596742"/>
    </source>
</evidence>
<dbReference type="GO" id="GO:0007399">
    <property type="term" value="P:nervous system development"/>
    <property type="evidence" value="ECO:0007669"/>
    <property type="project" value="UniProtKB-ARBA"/>
</dbReference>
<feature type="domain" description="EGF-like" evidence="10">
    <location>
        <begin position="583"/>
        <end position="621"/>
    </location>
</feature>
<evidence type="ECO:0000256" key="5">
    <source>
        <dbReference type="ARBA" id="ARBA00023157"/>
    </source>
</evidence>
<feature type="domain" description="EGF-like" evidence="10">
    <location>
        <begin position="320"/>
        <end position="356"/>
    </location>
</feature>
<feature type="disulfide bond" evidence="7">
    <location>
        <begin position="698"/>
        <end position="707"/>
    </location>
</feature>
<name>A0A8B6HAJ3_MYTGA</name>
<feature type="disulfide bond" evidence="7">
    <location>
        <begin position="587"/>
        <end position="597"/>
    </location>
</feature>
<dbReference type="SMART" id="SM00179">
    <property type="entry name" value="EGF_CA"/>
    <property type="match status" value="9"/>
</dbReference>
<dbReference type="AlphaFoldDB" id="A0A8B6HAJ3"/>
<dbReference type="EMBL" id="UYJE01009740">
    <property type="protein sequence ID" value="VDI76262.1"/>
    <property type="molecule type" value="Genomic_DNA"/>
</dbReference>
<dbReference type="FunFam" id="2.10.25.10:FF:000045">
    <property type="entry name" value="Slit guidance ligand 2"/>
    <property type="match status" value="1"/>
</dbReference>
<feature type="disulfide bond" evidence="7">
    <location>
        <begin position="532"/>
        <end position="541"/>
    </location>
</feature>
<feature type="signal peptide" evidence="8">
    <location>
        <begin position="1"/>
        <end position="19"/>
    </location>
</feature>
<dbReference type="Proteomes" id="UP000596742">
    <property type="component" value="Unassembled WGS sequence"/>
</dbReference>
<dbReference type="Pfam" id="PF00008">
    <property type="entry name" value="EGF"/>
    <property type="match status" value="2"/>
</dbReference>
<dbReference type="SUPFAM" id="SSF57184">
    <property type="entry name" value="Growth factor receptor domain"/>
    <property type="match status" value="1"/>
</dbReference>
<feature type="domain" description="EGF-like" evidence="10">
    <location>
        <begin position="434"/>
        <end position="469"/>
    </location>
</feature>
<dbReference type="GO" id="GO:0005509">
    <property type="term" value="F:calcium ion binding"/>
    <property type="evidence" value="ECO:0007669"/>
    <property type="project" value="InterPro"/>
</dbReference>
<feature type="domain" description="EGF-like" evidence="10">
    <location>
        <begin position="471"/>
        <end position="506"/>
    </location>
</feature>
<dbReference type="PANTHER" id="PTHR24033">
    <property type="entry name" value="EGF-LIKE DOMAIN-CONTAINING PROTEIN"/>
    <property type="match status" value="1"/>
</dbReference>
<dbReference type="Pfam" id="PF12661">
    <property type="entry name" value="hEGF"/>
    <property type="match status" value="4"/>
</dbReference>
<feature type="disulfide bond" evidence="7">
    <location>
        <begin position="459"/>
        <end position="468"/>
    </location>
</feature>
<proteinExistence type="predicted"/>
<feature type="domain" description="EGF-like" evidence="10">
    <location>
        <begin position="634"/>
        <end position="670"/>
    </location>
</feature>
<dbReference type="InterPro" id="IPR000152">
    <property type="entry name" value="EGF-type_Asp/Asn_hydroxyl_site"/>
</dbReference>
<feature type="chain" id="PRO_5032517848" evidence="8">
    <location>
        <begin position="20"/>
        <end position="734"/>
    </location>
</feature>
<evidence type="ECO:0000256" key="2">
    <source>
        <dbReference type="ARBA" id="ARBA00022525"/>
    </source>
</evidence>
<dbReference type="InterPro" id="IPR035914">
    <property type="entry name" value="Sperma_CUB_dom_sf"/>
</dbReference>
<dbReference type="Gene3D" id="2.60.120.290">
    <property type="entry name" value="Spermadhesin, CUB domain"/>
    <property type="match status" value="1"/>
</dbReference>
<feature type="disulfide bond" evidence="7">
    <location>
        <begin position="511"/>
        <end position="521"/>
    </location>
</feature>
<feature type="disulfide bond" evidence="7">
    <location>
        <begin position="660"/>
        <end position="669"/>
    </location>
</feature>
<dbReference type="SUPFAM" id="SSF49854">
    <property type="entry name" value="Spermadhesin, CUB domain"/>
    <property type="match status" value="1"/>
</dbReference>
<feature type="disulfide bond" evidence="7">
    <location>
        <begin position="496"/>
        <end position="505"/>
    </location>
</feature>
<dbReference type="CDD" id="cd00054">
    <property type="entry name" value="EGF_CA"/>
    <property type="match status" value="3"/>
</dbReference>
<feature type="disulfide bond" evidence="7">
    <location>
        <begin position="346"/>
        <end position="355"/>
    </location>
</feature>